<evidence type="ECO:0000256" key="2">
    <source>
        <dbReference type="SAM" id="MobiDB-lite"/>
    </source>
</evidence>
<proteinExistence type="predicted"/>
<keyword evidence="4" id="KW-1185">Reference proteome</keyword>
<gene>
    <name evidence="3" type="ORF">QR680_008673</name>
</gene>
<comment type="caution">
    <text evidence="3">The sequence shown here is derived from an EMBL/GenBank/DDBJ whole genome shotgun (WGS) entry which is preliminary data.</text>
</comment>
<organism evidence="3 4">
    <name type="scientific">Steinernema hermaphroditum</name>
    <dbReference type="NCBI Taxonomy" id="289476"/>
    <lineage>
        <taxon>Eukaryota</taxon>
        <taxon>Metazoa</taxon>
        <taxon>Ecdysozoa</taxon>
        <taxon>Nematoda</taxon>
        <taxon>Chromadorea</taxon>
        <taxon>Rhabditida</taxon>
        <taxon>Tylenchina</taxon>
        <taxon>Panagrolaimomorpha</taxon>
        <taxon>Strongyloidoidea</taxon>
        <taxon>Steinernematidae</taxon>
        <taxon>Steinernema</taxon>
    </lineage>
</organism>
<feature type="coiled-coil region" evidence="1">
    <location>
        <begin position="171"/>
        <end position="222"/>
    </location>
</feature>
<dbReference type="EMBL" id="JAUCMV010000001">
    <property type="protein sequence ID" value="KAK0424456.1"/>
    <property type="molecule type" value="Genomic_DNA"/>
</dbReference>
<sequence>MAELSRVVLANCKAKHNVEANAVKHLNPGLSDLIEKTKNAVREAENSVFNDVDDEGTDSELANKIETCFEKVVSYSVVMKSFDDYDETCEAMQHEQSTQIQHMYADLSKVFEYKADLAAIMDSMKYLTIPVRDFETIRNYNGKGSRSLQARLTKLDCHAVLKQCKDSLNLKADLEAKAKLILEERAAVEAQEAECVKLGEKIASLKANLSSLENDYLSLQKDLDKGMVSQQENLFRLDTIAKDQVKIRETVQKLQESKLSRSELKNKLISWLDREGRHLSDLKVILEAERLKREEAERLKREEAERLKREEAERLKREETERLKREEAERLKREEAERLKREEEERLKREEAERLKREEEERLKREEEERLKREEEERLKREEEERLKREEEERLKREEEERLKREEEERLKRKEEERLKREEAERLKREEEERLKREEAERLKREEEERLKREEEERLKRAEEERLKREEEERLKREEWERLKREEEERLKREEEERLKREEEERLKREEEERLAKKALRDKERERHLEQERNALYEKLFGPKTEKPKKVEKVKGKPKPPPATKVAETLYFEESSDGESEEEYVPAPSKKKRRL</sequence>
<name>A0AA39M7F9_9BILA</name>
<accession>A0AA39M7F9</accession>
<keyword evidence="1" id="KW-0175">Coiled coil</keyword>
<dbReference type="Proteomes" id="UP001175271">
    <property type="component" value="Unassembled WGS sequence"/>
</dbReference>
<feature type="region of interest" description="Disordered" evidence="2">
    <location>
        <begin position="322"/>
        <end position="595"/>
    </location>
</feature>
<feature type="compositionally biased region" description="Basic and acidic residues" evidence="2">
    <location>
        <begin position="322"/>
        <end position="536"/>
    </location>
</feature>
<evidence type="ECO:0000313" key="3">
    <source>
        <dbReference type="EMBL" id="KAK0424456.1"/>
    </source>
</evidence>
<feature type="compositionally biased region" description="Acidic residues" evidence="2">
    <location>
        <begin position="574"/>
        <end position="584"/>
    </location>
</feature>
<evidence type="ECO:0000256" key="1">
    <source>
        <dbReference type="SAM" id="Coils"/>
    </source>
</evidence>
<evidence type="ECO:0000313" key="4">
    <source>
        <dbReference type="Proteomes" id="UP001175271"/>
    </source>
</evidence>
<protein>
    <submittedName>
        <fullName evidence="3">Uncharacterized protein</fullName>
    </submittedName>
</protein>
<dbReference type="PANTHER" id="PTHR38758:SF1">
    <property type="entry name" value="PROTEIN, PUTATIVE-RELATED"/>
    <property type="match status" value="1"/>
</dbReference>
<dbReference type="AlphaFoldDB" id="A0AA39M7F9"/>
<feature type="compositionally biased region" description="Basic and acidic residues" evidence="2">
    <location>
        <begin position="544"/>
        <end position="555"/>
    </location>
</feature>
<dbReference type="PANTHER" id="PTHR38758">
    <property type="entry name" value="PUTATIVE-RELATED"/>
    <property type="match status" value="1"/>
</dbReference>
<reference evidence="3" key="1">
    <citation type="submission" date="2023-06" db="EMBL/GenBank/DDBJ databases">
        <title>Genomic analysis of the entomopathogenic nematode Steinernema hermaphroditum.</title>
        <authorList>
            <person name="Schwarz E.M."/>
            <person name="Heppert J.K."/>
            <person name="Baniya A."/>
            <person name="Schwartz H.T."/>
            <person name="Tan C.-H."/>
            <person name="Antoshechkin I."/>
            <person name="Sternberg P.W."/>
            <person name="Goodrich-Blair H."/>
            <person name="Dillman A.R."/>
        </authorList>
    </citation>
    <scope>NUCLEOTIDE SEQUENCE</scope>
    <source>
        <strain evidence="3">PS9179</strain>
        <tissue evidence="3">Whole animal</tissue>
    </source>
</reference>